<evidence type="ECO:0000313" key="2">
    <source>
        <dbReference type="Proteomes" id="UP000805649"/>
    </source>
</evidence>
<comment type="caution">
    <text evidence="1">The sequence shown here is derived from an EMBL/GenBank/DDBJ whole genome shotgun (WGS) entry which is preliminary data.</text>
</comment>
<gene>
    <name evidence="1" type="ORF">CTRU02_205953</name>
</gene>
<protein>
    <submittedName>
        <fullName evidence="1">Uncharacterized protein</fullName>
    </submittedName>
</protein>
<name>A0ACC3Z5G8_COLTU</name>
<organism evidence="1 2">
    <name type="scientific">Colletotrichum truncatum</name>
    <name type="common">Anthracnose fungus</name>
    <name type="synonym">Colletotrichum capsici</name>
    <dbReference type="NCBI Taxonomy" id="5467"/>
    <lineage>
        <taxon>Eukaryota</taxon>
        <taxon>Fungi</taxon>
        <taxon>Dikarya</taxon>
        <taxon>Ascomycota</taxon>
        <taxon>Pezizomycotina</taxon>
        <taxon>Sordariomycetes</taxon>
        <taxon>Hypocreomycetidae</taxon>
        <taxon>Glomerellales</taxon>
        <taxon>Glomerellaceae</taxon>
        <taxon>Colletotrichum</taxon>
        <taxon>Colletotrichum truncatum species complex</taxon>
    </lineage>
</organism>
<sequence>MSLDRCQSGAWTGGVQVLCSIHAIVLCIVYVSIRRIFFFFTSCSSFIPSAPNLNAKTHAKYERLATTPVPRHGTDSERHAAAPCHP</sequence>
<evidence type="ECO:0000313" key="1">
    <source>
        <dbReference type="EMBL" id="KAL0939343.1"/>
    </source>
</evidence>
<dbReference type="Proteomes" id="UP000805649">
    <property type="component" value="Unassembled WGS sequence"/>
</dbReference>
<keyword evidence="2" id="KW-1185">Reference proteome</keyword>
<reference evidence="1 2" key="1">
    <citation type="journal article" date="2020" name="Phytopathology">
        <title>Genome Sequence Resources of Colletotrichum truncatum, C. plurivorum, C. musicola, and C. sojae: Four Species Pathogenic to Soybean (Glycine max).</title>
        <authorList>
            <person name="Rogerio F."/>
            <person name="Boufleur T.R."/>
            <person name="Ciampi-Guillardi M."/>
            <person name="Sukno S.A."/>
            <person name="Thon M.R."/>
            <person name="Massola Junior N.S."/>
            <person name="Baroncelli R."/>
        </authorList>
    </citation>
    <scope>NUCLEOTIDE SEQUENCE [LARGE SCALE GENOMIC DNA]</scope>
    <source>
        <strain evidence="1 2">CMES1059</strain>
    </source>
</reference>
<accession>A0ACC3Z5G8</accession>
<proteinExistence type="predicted"/>
<dbReference type="EMBL" id="VUJX02000003">
    <property type="protein sequence ID" value="KAL0939343.1"/>
    <property type="molecule type" value="Genomic_DNA"/>
</dbReference>